<gene>
    <name evidence="6" type="ORF">OXH55_12165</name>
</gene>
<dbReference type="Proteomes" id="UP001079657">
    <property type="component" value="Unassembled WGS sequence"/>
</dbReference>
<dbReference type="PANTHER" id="PTHR45138">
    <property type="entry name" value="REGULATORY COMPONENTS OF SENSORY TRANSDUCTION SYSTEM"/>
    <property type="match status" value="1"/>
</dbReference>
<evidence type="ECO:0000256" key="3">
    <source>
        <dbReference type="PROSITE-ProRule" id="PRU00169"/>
    </source>
</evidence>
<dbReference type="InterPro" id="IPR000160">
    <property type="entry name" value="GGDEF_dom"/>
</dbReference>
<protein>
    <recommendedName>
        <fullName evidence="1">Stage 0 sporulation protein A homolog</fullName>
    </recommendedName>
</protein>
<dbReference type="SUPFAM" id="SSF55073">
    <property type="entry name" value="Nucleotide cyclase"/>
    <property type="match status" value="1"/>
</dbReference>
<dbReference type="InterPro" id="IPR050469">
    <property type="entry name" value="Diguanylate_Cyclase"/>
</dbReference>
<dbReference type="PROSITE" id="PS50110">
    <property type="entry name" value="RESPONSE_REGULATORY"/>
    <property type="match status" value="2"/>
</dbReference>
<evidence type="ECO:0000259" key="4">
    <source>
        <dbReference type="PROSITE" id="PS50110"/>
    </source>
</evidence>
<feature type="domain" description="Response regulatory" evidence="4">
    <location>
        <begin position="3"/>
        <end position="118"/>
    </location>
</feature>
<dbReference type="InterPro" id="IPR011006">
    <property type="entry name" value="CheY-like_superfamily"/>
</dbReference>
<evidence type="ECO:0000259" key="5">
    <source>
        <dbReference type="PROSITE" id="PS50887"/>
    </source>
</evidence>
<keyword evidence="7" id="KW-1185">Reference proteome</keyword>
<dbReference type="SMART" id="SM00267">
    <property type="entry name" value="GGDEF"/>
    <property type="match status" value="1"/>
</dbReference>
<evidence type="ECO:0000256" key="2">
    <source>
        <dbReference type="ARBA" id="ARBA00024867"/>
    </source>
</evidence>
<dbReference type="InterPro" id="IPR043128">
    <property type="entry name" value="Rev_trsase/Diguanyl_cyclase"/>
</dbReference>
<comment type="caution">
    <text evidence="6">The sequence shown here is derived from an EMBL/GenBank/DDBJ whole genome shotgun (WGS) entry which is preliminary data.</text>
</comment>
<comment type="function">
    <text evidence="2">May play the central regulatory role in sporulation. It may be an element of the effector pathway responsible for the activation of sporulation genes in response to nutritional stress. Spo0A may act in concert with spo0H (a sigma factor) to control the expression of some genes that are critical to the sporulation process.</text>
</comment>
<dbReference type="CDD" id="cd01949">
    <property type="entry name" value="GGDEF"/>
    <property type="match status" value="1"/>
</dbReference>
<dbReference type="SMART" id="SM00448">
    <property type="entry name" value="REC"/>
    <property type="match status" value="2"/>
</dbReference>
<feature type="domain" description="GGDEF" evidence="5">
    <location>
        <begin position="294"/>
        <end position="422"/>
    </location>
</feature>
<comment type="caution">
    <text evidence="3">Lacks conserved residue(s) required for the propagation of feature annotation.</text>
</comment>
<reference evidence="6" key="1">
    <citation type="submission" date="2022-12" db="EMBL/GenBank/DDBJ databases">
        <authorList>
            <person name="Wang J."/>
        </authorList>
    </citation>
    <scope>NUCLEOTIDE SEQUENCE</scope>
    <source>
        <strain evidence="6">HY-42-06</strain>
    </source>
</reference>
<dbReference type="GO" id="GO:0052621">
    <property type="term" value="F:diguanylate cyclase activity"/>
    <property type="evidence" value="ECO:0007669"/>
    <property type="project" value="UniProtKB-EC"/>
</dbReference>
<evidence type="ECO:0000313" key="6">
    <source>
        <dbReference type="EMBL" id="MCY6371395.1"/>
    </source>
</evidence>
<feature type="modified residue" description="4-aspartylphosphate" evidence="3">
    <location>
        <position position="179"/>
    </location>
</feature>
<dbReference type="InterPro" id="IPR029787">
    <property type="entry name" value="Nucleotide_cyclase"/>
</dbReference>
<accession>A0ABT4CQQ4</accession>
<dbReference type="Pfam" id="PF00990">
    <property type="entry name" value="GGDEF"/>
    <property type="match status" value="1"/>
</dbReference>
<organism evidence="6 7">
    <name type="scientific">Clostridium ganghwense</name>
    <dbReference type="NCBI Taxonomy" id="312089"/>
    <lineage>
        <taxon>Bacteria</taxon>
        <taxon>Bacillati</taxon>
        <taxon>Bacillota</taxon>
        <taxon>Clostridia</taxon>
        <taxon>Eubacteriales</taxon>
        <taxon>Clostridiaceae</taxon>
        <taxon>Clostridium</taxon>
    </lineage>
</organism>
<name>A0ABT4CQQ4_9CLOT</name>
<dbReference type="Gene3D" id="3.40.50.2300">
    <property type="match status" value="2"/>
</dbReference>
<dbReference type="Gene3D" id="3.30.70.270">
    <property type="match status" value="1"/>
</dbReference>
<keyword evidence="3" id="KW-0597">Phosphoprotein</keyword>
<dbReference type="NCBIfam" id="TIGR00254">
    <property type="entry name" value="GGDEF"/>
    <property type="match status" value="1"/>
</dbReference>
<keyword evidence="6" id="KW-0548">Nucleotidyltransferase</keyword>
<sequence>MISILHVDNNSFYRRIMKNASLEQAFRYISVSSPKEAFEILANDRIDLIITALEFSDEKGENFIKCLNESKYKSIPVIVLTSNDGIESKKKMFELGVIDYILKSNNIDNLFMNINRFKIKDSIDKKLKNIKIAVLDDNKLELEIIQKIFQINDITNVDYYSNPDDLLNSANEYSIYLVDFILPNISGERVILELRKKYKYSLILTMSSIDNYKVVSNILSSGVDDYITKPFNENVFMARLKANIRTFLLLDELKQKNLELKRLIKIDELTELYNYKYLYESLEEEIKIAARGDKELSIVMFDIDNFKSINDNYSLEAGDKILIEISNKLKEQFKETGILGRYAGKQFLAILPDTNLKSAYILAEQVRENIENMRVRGIASDITLSAGVVEFNKENVLELIKKADKLLNAAKENGKNKVEYEE</sequence>
<evidence type="ECO:0000256" key="1">
    <source>
        <dbReference type="ARBA" id="ARBA00018672"/>
    </source>
</evidence>
<proteinExistence type="predicted"/>
<evidence type="ECO:0000313" key="7">
    <source>
        <dbReference type="Proteomes" id="UP001079657"/>
    </source>
</evidence>
<dbReference type="EMBL" id="JAPQES010000004">
    <property type="protein sequence ID" value="MCY6371395.1"/>
    <property type="molecule type" value="Genomic_DNA"/>
</dbReference>
<dbReference type="InterPro" id="IPR001789">
    <property type="entry name" value="Sig_transdc_resp-reg_receiver"/>
</dbReference>
<dbReference type="CDD" id="cd00156">
    <property type="entry name" value="REC"/>
    <property type="match status" value="2"/>
</dbReference>
<feature type="domain" description="Response regulatory" evidence="4">
    <location>
        <begin position="131"/>
        <end position="244"/>
    </location>
</feature>
<dbReference type="RefSeq" id="WP_268050260.1">
    <property type="nucleotide sequence ID" value="NZ_JAPQES010000004.1"/>
</dbReference>
<keyword evidence="6" id="KW-0808">Transferase</keyword>
<dbReference type="Pfam" id="PF00072">
    <property type="entry name" value="Response_reg"/>
    <property type="match status" value="2"/>
</dbReference>
<dbReference type="PROSITE" id="PS50887">
    <property type="entry name" value="GGDEF"/>
    <property type="match status" value="1"/>
</dbReference>
<dbReference type="PANTHER" id="PTHR45138:SF9">
    <property type="entry name" value="DIGUANYLATE CYCLASE DGCM-RELATED"/>
    <property type="match status" value="1"/>
</dbReference>
<dbReference type="SUPFAM" id="SSF52172">
    <property type="entry name" value="CheY-like"/>
    <property type="match status" value="2"/>
</dbReference>